<reference evidence="3 4" key="2">
    <citation type="journal article" date="2013" name="PLoS Genet.">
        <title>Comparative genome structure, secondary metabolite, and effector coding capacity across Cochliobolus pathogens.</title>
        <authorList>
            <person name="Condon B.J."/>
            <person name="Leng Y."/>
            <person name="Wu D."/>
            <person name="Bushley K.E."/>
            <person name="Ohm R.A."/>
            <person name="Otillar R."/>
            <person name="Martin J."/>
            <person name="Schackwitz W."/>
            <person name="Grimwood J."/>
            <person name="MohdZainudin N."/>
            <person name="Xue C."/>
            <person name="Wang R."/>
            <person name="Manning V.A."/>
            <person name="Dhillon B."/>
            <person name="Tu Z.J."/>
            <person name="Steffenson B.J."/>
            <person name="Salamov A."/>
            <person name="Sun H."/>
            <person name="Lowry S."/>
            <person name="LaButti K."/>
            <person name="Han J."/>
            <person name="Copeland A."/>
            <person name="Lindquist E."/>
            <person name="Barry K."/>
            <person name="Schmutz J."/>
            <person name="Baker S.E."/>
            <person name="Ciuffetti L.M."/>
            <person name="Grigoriev I.V."/>
            <person name="Zhong S."/>
            <person name="Turgeon B.G."/>
        </authorList>
    </citation>
    <scope>NUCLEOTIDE SEQUENCE [LARGE SCALE GENOMIC DNA]</scope>
    <source>
        <strain evidence="4">28A</strain>
    </source>
</reference>
<feature type="region of interest" description="Disordered" evidence="1">
    <location>
        <begin position="99"/>
        <end position="127"/>
    </location>
</feature>
<evidence type="ECO:0000313" key="4">
    <source>
        <dbReference type="Proteomes" id="UP000016935"/>
    </source>
</evidence>
<gene>
    <name evidence="3" type="ORF">SETTUDRAFT_148250</name>
</gene>
<sequence>MEAHPFGDLHQAHDMEDSRYPFWMTDQDSYIQPYRQQEMPFLMDEDTYLDDFSNGSTNAPPMQRFMTDSYPLTDGMLHANIPLNGQYKWQPEQQWFPADCFRHPSPDRTSSSNTSQNTQDELSSPYTYHVSPYVSPMDYSQMSYSFPPTEQFQGISYQFEASVLPGNCSLSELEYTPAVPKTENDDVTVKQETIPDSPHRAVKKEETPEPMVYSDSGIGNSTRDAQSVEPVDFSQESTSDSEYSPSPCRSGKRRRSTASGTGPGHSLKRRKHARKDSYASSPTVCTKVDKKARRSSKSSVNRNTEAAHQADCRRRFPCPFGIYGCKSEFSSKNEWKRHISTQHIKLSYWRCDLCPPSVDPSDEDSFYHNDFNRKDLFTQHLRRMHAATKDKSPHSHKEYPVTEDNLAEHQARCSHRLRNPPPLSSCLFCPRSFEGVNSWDERIEHVGRHLEKDYATRPGMLDPTTWNVDERLERYLVDEGLIASDGMHVLCVSHVACMPCGGGAVSALFFLLCSASLFFGGGGVCYAVDVKRGR</sequence>
<accession>R0IW05</accession>
<feature type="region of interest" description="Disordered" evidence="1">
    <location>
        <begin position="177"/>
        <end position="308"/>
    </location>
</feature>
<keyword evidence="2" id="KW-1133">Transmembrane helix</keyword>
<feature type="compositionally biased region" description="Polar residues" evidence="1">
    <location>
        <begin position="234"/>
        <end position="244"/>
    </location>
</feature>
<dbReference type="eggNOG" id="ENOG502S60G">
    <property type="taxonomic scope" value="Eukaryota"/>
</dbReference>
<dbReference type="EMBL" id="KB908526">
    <property type="protein sequence ID" value="EOA88796.1"/>
    <property type="molecule type" value="Genomic_DNA"/>
</dbReference>
<dbReference type="InterPro" id="IPR039970">
    <property type="entry name" value="TF_Grauzone"/>
</dbReference>
<evidence type="ECO:0000313" key="3">
    <source>
        <dbReference type="EMBL" id="EOA88796.1"/>
    </source>
</evidence>
<keyword evidence="2" id="KW-0812">Transmembrane</keyword>
<dbReference type="Gene3D" id="3.30.160.60">
    <property type="entry name" value="Classic Zinc Finger"/>
    <property type="match status" value="1"/>
</dbReference>
<dbReference type="HOGENOM" id="CLU_532067_0_0_1"/>
<name>R0IW05_EXST2</name>
<evidence type="ECO:0008006" key="5">
    <source>
        <dbReference type="Google" id="ProtNLM"/>
    </source>
</evidence>
<dbReference type="OrthoDB" id="5388486at2759"/>
<dbReference type="Proteomes" id="UP000016935">
    <property type="component" value="Unassembled WGS sequence"/>
</dbReference>
<dbReference type="RefSeq" id="XP_008023462.1">
    <property type="nucleotide sequence ID" value="XM_008025271.1"/>
</dbReference>
<reference evidence="3 4" key="1">
    <citation type="journal article" date="2012" name="PLoS Pathog.">
        <title>Diverse lifestyles and strategies of plant pathogenesis encoded in the genomes of eighteen Dothideomycetes fungi.</title>
        <authorList>
            <person name="Ohm R.A."/>
            <person name="Feau N."/>
            <person name="Henrissat B."/>
            <person name="Schoch C.L."/>
            <person name="Horwitz B.A."/>
            <person name="Barry K.W."/>
            <person name="Condon B.J."/>
            <person name="Copeland A.C."/>
            <person name="Dhillon B."/>
            <person name="Glaser F."/>
            <person name="Hesse C.N."/>
            <person name="Kosti I."/>
            <person name="LaButti K."/>
            <person name="Lindquist E.A."/>
            <person name="Lucas S."/>
            <person name="Salamov A.A."/>
            <person name="Bradshaw R.E."/>
            <person name="Ciuffetti L."/>
            <person name="Hamelin R.C."/>
            <person name="Kema G.H.J."/>
            <person name="Lawrence C."/>
            <person name="Scott J.A."/>
            <person name="Spatafora J.W."/>
            <person name="Turgeon B.G."/>
            <person name="de Wit P.J.G.M."/>
            <person name="Zhong S."/>
            <person name="Goodwin S.B."/>
            <person name="Grigoriev I.V."/>
        </authorList>
    </citation>
    <scope>NUCLEOTIDE SEQUENCE [LARGE SCALE GENOMIC DNA]</scope>
    <source>
        <strain evidence="4">28A</strain>
    </source>
</reference>
<feature type="compositionally biased region" description="Basic and acidic residues" evidence="1">
    <location>
        <begin position="197"/>
        <end position="207"/>
    </location>
</feature>
<feature type="compositionally biased region" description="Polar residues" evidence="1">
    <location>
        <begin position="297"/>
        <end position="306"/>
    </location>
</feature>
<keyword evidence="2" id="KW-0472">Membrane</keyword>
<proteinExistence type="predicted"/>
<dbReference type="AlphaFoldDB" id="R0IW05"/>
<dbReference type="GO" id="GO:0003700">
    <property type="term" value="F:DNA-binding transcription factor activity"/>
    <property type="evidence" value="ECO:0007669"/>
    <property type="project" value="InterPro"/>
</dbReference>
<dbReference type="PANTHER" id="PTHR23225">
    <property type="entry name" value="ZINC FINGER PROTEIN"/>
    <property type="match status" value="1"/>
</dbReference>
<dbReference type="PANTHER" id="PTHR23225:SF2">
    <property type="entry name" value="AT09679P-RELATED"/>
    <property type="match status" value="1"/>
</dbReference>
<feature type="transmembrane region" description="Helical" evidence="2">
    <location>
        <begin position="507"/>
        <end position="528"/>
    </location>
</feature>
<keyword evidence="4" id="KW-1185">Reference proteome</keyword>
<evidence type="ECO:0000256" key="1">
    <source>
        <dbReference type="SAM" id="MobiDB-lite"/>
    </source>
</evidence>
<evidence type="ECO:0000256" key="2">
    <source>
        <dbReference type="SAM" id="Phobius"/>
    </source>
</evidence>
<dbReference type="GeneID" id="19396959"/>
<feature type="compositionally biased region" description="Low complexity" evidence="1">
    <location>
        <begin position="109"/>
        <end position="119"/>
    </location>
</feature>
<organism evidence="3 4">
    <name type="scientific">Exserohilum turcicum (strain 28A)</name>
    <name type="common">Northern leaf blight fungus</name>
    <name type="synonym">Setosphaeria turcica</name>
    <dbReference type="NCBI Taxonomy" id="671987"/>
    <lineage>
        <taxon>Eukaryota</taxon>
        <taxon>Fungi</taxon>
        <taxon>Dikarya</taxon>
        <taxon>Ascomycota</taxon>
        <taxon>Pezizomycotina</taxon>
        <taxon>Dothideomycetes</taxon>
        <taxon>Pleosporomycetidae</taxon>
        <taxon>Pleosporales</taxon>
        <taxon>Pleosporineae</taxon>
        <taxon>Pleosporaceae</taxon>
        <taxon>Exserohilum</taxon>
    </lineage>
</organism>
<protein>
    <recommendedName>
        <fullName evidence="5">C2H2-type domain-containing protein</fullName>
    </recommendedName>
</protein>